<sequence length="215" mass="22932">MGRRRHTGQTHAGLGSAGLATRTSIERLLDSFAVPLFLVGLDGRIAYINDVSCRTIDAMDGMTPDALLGQLVQEFANATRISTNPHDYPRTSRFEINGGIVETTLSLLTDDADEPLGFTYAWEDRTEHLRIRNASHETAEEIITIGATMQNVTVQLTDQAQVTSDGAQTAAAAIEQMSASVQEIANSTTNAVAIANEAVGAAGQASERVTKLEAS</sequence>
<name>A0ABT8G0Y1_9MICO</name>
<feature type="non-terminal residue" evidence="1">
    <location>
        <position position="215"/>
    </location>
</feature>
<dbReference type="InterPro" id="IPR035965">
    <property type="entry name" value="PAS-like_dom_sf"/>
</dbReference>
<evidence type="ECO:0000313" key="1">
    <source>
        <dbReference type="EMBL" id="MDN4472791.1"/>
    </source>
</evidence>
<evidence type="ECO:0000313" key="2">
    <source>
        <dbReference type="Proteomes" id="UP001172738"/>
    </source>
</evidence>
<dbReference type="SUPFAM" id="SSF58104">
    <property type="entry name" value="Methyl-accepting chemotaxis protein (MCP) signaling domain"/>
    <property type="match status" value="1"/>
</dbReference>
<protein>
    <recommendedName>
        <fullName evidence="3">PAS domain-containing protein</fullName>
    </recommendedName>
</protein>
<dbReference type="Proteomes" id="UP001172738">
    <property type="component" value="Unassembled WGS sequence"/>
</dbReference>
<accession>A0ABT8G0Y1</accession>
<proteinExistence type="predicted"/>
<dbReference type="EMBL" id="JAUHPV010000004">
    <property type="protein sequence ID" value="MDN4472791.1"/>
    <property type="molecule type" value="Genomic_DNA"/>
</dbReference>
<dbReference type="Gene3D" id="3.30.450.20">
    <property type="entry name" value="PAS domain"/>
    <property type="match status" value="1"/>
</dbReference>
<organism evidence="1 2">
    <name type="scientific">Demequina zhanjiangensis</name>
    <dbReference type="NCBI Taxonomy" id="3051659"/>
    <lineage>
        <taxon>Bacteria</taxon>
        <taxon>Bacillati</taxon>
        <taxon>Actinomycetota</taxon>
        <taxon>Actinomycetes</taxon>
        <taxon>Micrococcales</taxon>
        <taxon>Demequinaceae</taxon>
        <taxon>Demequina</taxon>
    </lineage>
</organism>
<reference evidence="1" key="1">
    <citation type="submission" date="2023-06" db="EMBL/GenBank/DDBJ databases">
        <title>SYSU T00b26.</title>
        <authorList>
            <person name="Gao L."/>
            <person name="Fang B.-Z."/>
            <person name="Li W.-J."/>
        </authorList>
    </citation>
    <scope>NUCLEOTIDE SEQUENCE</scope>
    <source>
        <strain evidence="1">SYSU T00b26</strain>
    </source>
</reference>
<evidence type="ECO:0008006" key="3">
    <source>
        <dbReference type="Google" id="ProtNLM"/>
    </source>
</evidence>
<dbReference type="RefSeq" id="WP_301127709.1">
    <property type="nucleotide sequence ID" value="NZ_JAUHPV010000004.1"/>
</dbReference>
<gene>
    <name evidence="1" type="ORF">QQX04_07275</name>
</gene>
<comment type="caution">
    <text evidence="1">The sequence shown here is derived from an EMBL/GenBank/DDBJ whole genome shotgun (WGS) entry which is preliminary data.</text>
</comment>
<dbReference type="SUPFAM" id="SSF55785">
    <property type="entry name" value="PYP-like sensor domain (PAS domain)"/>
    <property type="match status" value="1"/>
</dbReference>
<keyword evidence="2" id="KW-1185">Reference proteome</keyword>